<dbReference type="GO" id="GO:0008808">
    <property type="term" value="F:cardiolipin synthase activity"/>
    <property type="evidence" value="ECO:0007669"/>
    <property type="project" value="InterPro"/>
</dbReference>
<evidence type="ECO:0000313" key="12">
    <source>
        <dbReference type="EMBL" id="TCP09453.1"/>
    </source>
</evidence>
<dbReference type="GO" id="GO:0005886">
    <property type="term" value="C:plasma membrane"/>
    <property type="evidence" value="ECO:0007669"/>
    <property type="project" value="UniProtKB-SubCell"/>
</dbReference>
<dbReference type="EC" id="2.7.8.-" evidence="9"/>
<dbReference type="Pfam" id="PF13091">
    <property type="entry name" value="PLDc_2"/>
    <property type="match status" value="2"/>
</dbReference>
<evidence type="ECO:0000256" key="7">
    <source>
        <dbReference type="ARBA" id="ARBA00023209"/>
    </source>
</evidence>
<keyword evidence="2 9" id="KW-0444">Lipid biosynthesis</keyword>
<sequence>MSMSPVRPWKSGHQLELLENGESFYPRVFESIRAAQREVLLETFILFDDKVGRELREVLIDAARRGVRVAVTVDGYGSPDLSEEFVHGLTEAGVQFLVFDPQPPLLGMRTNLFRRLHRKLVVIDERIAFVGGINFSLEHLAEFGAAAKQDYAVQLEGPVVQDIHRFMLDAAGLEPLPPRRLRLVQRAAPPEDSLDGAMVRFVTRDNTAHRTDIEQQYLAALRGARRQVLIANAYFFPGYRVLRELRNAARRGVDVRLILQGEPDMAIAQIAGRTLYDYLLRDGVRVYEYCRRPLHAKVAVIDDEWVTVGSSNLDPLSLSLNLEANVVIRDARFAHHLRRRLAELIHHHCREMGPQHRPRPRWWQLTVGTVVFHVLRRFPAWAGWLPAHRPRIAPPPLPAAAGEPAPHPETPPPRAAGKGG</sequence>
<dbReference type="SUPFAM" id="SSF56024">
    <property type="entry name" value="Phospholipase D/nuclease"/>
    <property type="match status" value="2"/>
</dbReference>
<dbReference type="HAMAP" id="MF_01917">
    <property type="entry name" value="Cardiolipin_synth_ClsB"/>
    <property type="match status" value="1"/>
</dbReference>
<reference evidence="12 13" key="1">
    <citation type="submission" date="2019-03" db="EMBL/GenBank/DDBJ databases">
        <title>Genomic Encyclopedia of Type Strains, Phase IV (KMG-IV): sequencing the most valuable type-strain genomes for metagenomic binning, comparative biology and taxonomic classification.</title>
        <authorList>
            <person name="Goeker M."/>
        </authorList>
    </citation>
    <scope>NUCLEOTIDE SEQUENCE [LARGE SCALE GENOMIC DNA]</scope>
    <source>
        <strain evidence="12 13">DSM 15264</strain>
    </source>
</reference>
<dbReference type="NCBIfam" id="NF008427">
    <property type="entry name" value="PRK11263.1"/>
    <property type="match status" value="1"/>
</dbReference>
<keyword evidence="8 9" id="KW-1208">Phospholipid metabolism</keyword>
<dbReference type="RefSeq" id="WP_419188934.1">
    <property type="nucleotide sequence ID" value="NZ_CALFFA010000022.1"/>
</dbReference>
<keyword evidence="5 9" id="KW-0443">Lipid metabolism</keyword>
<feature type="active site" evidence="9">
    <location>
        <position position="295"/>
    </location>
</feature>
<evidence type="ECO:0000256" key="8">
    <source>
        <dbReference type="ARBA" id="ARBA00023264"/>
    </source>
</evidence>
<dbReference type="PANTHER" id="PTHR21248">
    <property type="entry name" value="CARDIOLIPIN SYNTHASE"/>
    <property type="match status" value="1"/>
</dbReference>
<gene>
    <name evidence="9" type="primary">clsB</name>
    <name evidence="12" type="ORF">EV676_10126</name>
</gene>
<evidence type="ECO:0000256" key="5">
    <source>
        <dbReference type="ARBA" id="ARBA00023098"/>
    </source>
</evidence>
<dbReference type="InterPro" id="IPR025202">
    <property type="entry name" value="PLD-like_dom"/>
</dbReference>
<keyword evidence="4" id="KW-0677">Repeat</keyword>
<comment type="caution">
    <text evidence="12">The sequence shown here is derived from an EMBL/GenBank/DDBJ whole genome shotgun (WGS) entry which is preliminary data.</text>
</comment>
<feature type="active site" evidence="9">
    <location>
        <position position="297"/>
    </location>
</feature>
<dbReference type="SMART" id="SM00155">
    <property type="entry name" value="PLDc"/>
    <property type="match status" value="2"/>
</dbReference>
<dbReference type="CDD" id="cd09159">
    <property type="entry name" value="PLDc_ybhO_like_2"/>
    <property type="match status" value="1"/>
</dbReference>
<organism evidence="12 13">
    <name type="scientific">Caldimonas thermodepolymerans</name>
    <dbReference type="NCBI Taxonomy" id="215580"/>
    <lineage>
        <taxon>Bacteria</taxon>
        <taxon>Pseudomonadati</taxon>
        <taxon>Pseudomonadota</taxon>
        <taxon>Betaproteobacteria</taxon>
        <taxon>Burkholderiales</taxon>
        <taxon>Sphaerotilaceae</taxon>
        <taxon>Caldimonas</taxon>
    </lineage>
</organism>
<evidence type="ECO:0000256" key="2">
    <source>
        <dbReference type="ARBA" id="ARBA00022516"/>
    </source>
</evidence>
<dbReference type="PANTHER" id="PTHR21248:SF23">
    <property type="entry name" value="CARDIOLIPIN SYNTHASE B"/>
    <property type="match status" value="1"/>
</dbReference>
<keyword evidence="3 9" id="KW-0808">Transferase</keyword>
<dbReference type="PIRSF" id="PIRSF000850">
    <property type="entry name" value="Phospholipase_D_PSS"/>
    <property type="match status" value="1"/>
</dbReference>
<evidence type="ECO:0000256" key="1">
    <source>
        <dbReference type="ARBA" id="ARBA00022475"/>
    </source>
</evidence>
<feature type="active site" evidence="9">
    <location>
        <position position="124"/>
    </location>
</feature>
<keyword evidence="7 9" id="KW-0594">Phospholipid biosynthesis</keyword>
<dbReference type="InterPro" id="IPR030872">
    <property type="entry name" value="Cardiolipin_synth_ClsB"/>
</dbReference>
<evidence type="ECO:0000259" key="11">
    <source>
        <dbReference type="PROSITE" id="PS50035"/>
    </source>
</evidence>
<feature type="active site" evidence="9">
    <location>
        <position position="117"/>
    </location>
</feature>
<comment type="function">
    <text evidence="9">Catalyzes the phosphatidyl group transfer from one phosphatidylglycerol molecule to another to form cardiolipin (CL) (diphosphatidylglycerol) and glycerol.</text>
</comment>
<keyword evidence="6 9" id="KW-0472">Membrane</keyword>
<comment type="catalytic activity">
    <reaction evidence="9">
        <text>2 a 1,2-diacyl-sn-glycero-3-phospho-(1'-sn-glycerol) = a cardiolipin + glycerol</text>
        <dbReference type="Rhea" id="RHEA:31451"/>
        <dbReference type="ChEBI" id="CHEBI:17754"/>
        <dbReference type="ChEBI" id="CHEBI:62237"/>
        <dbReference type="ChEBI" id="CHEBI:64716"/>
    </reaction>
</comment>
<name>A0AA46DGR6_9BURK</name>
<feature type="active site" evidence="9">
    <location>
        <position position="302"/>
    </location>
</feature>
<comment type="similarity">
    <text evidence="9">Belongs to the phospholipase D family. Cardiolipin synthase subfamily. ClsB sub-subfamily.</text>
</comment>
<feature type="active site" evidence="9">
    <location>
        <position position="119"/>
    </location>
</feature>
<accession>A0AA46DGR6</accession>
<dbReference type="GO" id="GO:0032049">
    <property type="term" value="P:cardiolipin biosynthetic process"/>
    <property type="evidence" value="ECO:0007669"/>
    <property type="project" value="InterPro"/>
</dbReference>
<proteinExistence type="inferred from homology"/>
<evidence type="ECO:0000256" key="9">
    <source>
        <dbReference type="HAMAP-Rule" id="MF_01917"/>
    </source>
</evidence>
<dbReference type="PROSITE" id="PS50035">
    <property type="entry name" value="PLD"/>
    <property type="match status" value="2"/>
</dbReference>
<keyword evidence="1 9" id="KW-1003">Cell membrane</keyword>
<dbReference type="EMBL" id="SLXF01000001">
    <property type="protein sequence ID" value="TCP09453.1"/>
    <property type="molecule type" value="Genomic_DNA"/>
</dbReference>
<evidence type="ECO:0000256" key="10">
    <source>
        <dbReference type="SAM" id="MobiDB-lite"/>
    </source>
</evidence>
<dbReference type="Gene3D" id="3.30.870.10">
    <property type="entry name" value="Endonuclease Chain A"/>
    <property type="match status" value="2"/>
</dbReference>
<feature type="region of interest" description="Disordered" evidence="10">
    <location>
        <begin position="394"/>
        <end position="420"/>
    </location>
</feature>
<feature type="compositionally biased region" description="Pro residues" evidence="10">
    <location>
        <begin position="405"/>
        <end position="414"/>
    </location>
</feature>
<feature type="domain" description="PLD phosphodiesterase" evidence="11">
    <location>
        <begin position="112"/>
        <end position="139"/>
    </location>
</feature>
<dbReference type="InterPro" id="IPR001736">
    <property type="entry name" value="PLipase_D/transphosphatidylase"/>
</dbReference>
<protein>
    <recommendedName>
        <fullName evidence="9">Cardiolipin synthase B</fullName>
        <shortName evidence="9">CL synthase</shortName>
        <ecNumber evidence="9">2.7.8.-</ecNumber>
    </recommendedName>
</protein>
<dbReference type="CDD" id="cd09110">
    <property type="entry name" value="PLDc_CLS_1"/>
    <property type="match status" value="1"/>
</dbReference>
<evidence type="ECO:0000256" key="4">
    <source>
        <dbReference type="ARBA" id="ARBA00022737"/>
    </source>
</evidence>
<evidence type="ECO:0000313" key="13">
    <source>
        <dbReference type="Proteomes" id="UP000294772"/>
    </source>
</evidence>
<dbReference type="AlphaFoldDB" id="A0AA46DGR6"/>
<feature type="domain" description="PLD phosphodiesterase" evidence="11">
    <location>
        <begin position="290"/>
        <end position="317"/>
    </location>
</feature>
<evidence type="ECO:0000256" key="3">
    <source>
        <dbReference type="ARBA" id="ARBA00022679"/>
    </source>
</evidence>
<evidence type="ECO:0000256" key="6">
    <source>
        <dbReference type="ARBA" id="ARBA00023136"/>
    </source>
</evidence>
<comment type="subcellular location">
    <subcellularLocation>
        <location evidence="9">Cell membrane</location>
        <topology evidence="9">Peripheral membrane protein</topology>
    </subcellularLocation>
</comment>
<dbReference type="Proteomes" id="UP000294772">
    <property type="component" value="Unassembled WGS sequence"/>
</dbReference>